<dbReference type="SUPFAM" id="SSF48452">
    <property type="entry name" value="TPR-like"/>
    <property type="match status" value="1"/>
</dbReference>
<keyword evidence="2" id="KW-1185">Reference proteome</keyword>
<dbReference type="RefSeq" id="WP_392824789.1">
    <property type="nucleotide sequence ID" value="NZ_JBICYV010000027.1"/>
</dbReference>
<evidence type="ECO:0000313" key="1">
    <source>
        <dbReference type="EMBL" id="MFG3016234.1"/>
    </source>
</evidence>
<name>A0ABW7BKF0_9ACTN</name>
<dbReference type="EMBL" id="JBICYV010000027">
    <property type="protein sequence ID" value="MFG3016234.1"/>
    <property type="molecule type" value="Genomic_DNA"/>
</dbReference>
<dbReference type="InterPro" id="IPR011990">
    <property type="entry name" value="TPR-like_helical_dom_sf"/>
</dbReference>
<protein>
    <submittedName>
        <fullName evidence="1">Tetratricopeptide repeat protein</fullName>
    </submittedName>
</protein>
<sequence>MGTASSHEPDHELPWRFTHSVYDGFDTQWTATVIRMPRKAVVPQGKAGNRRGEGAALTKLGRSLEELGRYEEAAGVYQRDIDICRVVGDWHGEAGTQNNLGLFQGIGAGQ</sequence>
<organism evidence="1 2">
    <name type="scientific">Streptomyces cinerochromogenes</name>
    <dbReference type="NCBI Taxonomy" id="66422"/>
    <lineage>
        <taxon>Bacteria</taxon>
        <taxon>Bacillati</taxon>
        <taxon>Actinomycetota</taxon>
        <taxon>Actinomycetes</taxon>
        <taxon>Kitasatosporales</taxon>
        <taxon>Streptomycetaceae</taxon>
        <taxon>Streptomyces</taxon>
    </lineage>
</organism>
<comment type="caution">
    <text evidence="1">The sequence shown here is derived from an EMBL/GenBank/DDBJ whole genome shotgun (WGS) entry which is preliminary data.</text>
</comment>
<evidence type="ECO:0000313" key="2">
    <source>
        <dbReference type="Proteomes" id="UP001604267"/>
    </source>
</evidence>
<dbReference type="Gene3D" id="1.25.40.10">
    <property type="entry name" value="Tetratricopeptide repeat domain"/>
    <property type="match status" value="1"/>
</dbReference>
<proteinExistence type="predicted"/>
<dbReference type="Proteomes" id="UP001604267">
    <property type="component" value="Unassembled WGS sequence"/>
</dbReference>
<gene>
    <name evidence="1" type="ORF">ACGFZB_38495</name>
</gene>
<accession>A0ABW7BKF0</accession>
<reference evidence="1 2" key="1">
    <citation type="submission" date="2024-10" db="EMBL/GenBank/DDBJ databases">
        <title>The Natural Products Discovery Center: Release of the First 8490 Sequenced Strains for Exploring Actinobacteria Biosynthetic Diversity.</title>
        <authorList>
            <person name="Kalkreuter E."/>
            <person name="Kautsar S.A."/>
            <person name="Yang D."/>
            <person name="Bader C.D."/>
            <person name="Teijaro C.N."/>
            <person name="Fluegel L."/>
            <person name="Davis C.M."/>
            <person name="Simpson J.R."/>
            <person name="Lauterbach L."/>
            <person name="Steele A.D."/>
            <person name="Gui C."/>
            <person name="Meng S."/>
            <person name="Li G."/>
            <person name="Viehrig K."/>
            <person name="Ye F."/>
            <person name="Su P."/>
            <person name="Kiefer A.F."/>
            <person name="Nichols A."/>
            <person name="Cepeda A.J."/>
            <person name="Yan W."/>
            <person name="Fan B."/>
            <person name="Jiang Y."/>
            <person name="Adhikari A."/>
            <person name="Zheng C.-J."/>
            <person name="Schuster L."/>
            <person name="Cowan T.M."/>
            <person name="Smanski M.J."/>
            <person name="Chevrette M.G."/>
            <person name="De Carvalho L.P.S."/>
            <person name="Shen B."/>
        </authorList>
    </citation>
    <scope>NUCLEOTIDE SEQUENCE [LARGE SCALE GENOMIC DNA]</scope>
    <source>
        <strain evidence="1 2">NPDC048320</strain>
    </source>
</reference>